<protein>
    <submittedName>
        <fullName evidence="8">D-2-hydroxyacid dehydrogenase</fullName>
    </submittedName>
</protein>
<evidence type="ECO:0000256" key="2">
    <source>
        <dbReference type="ARBA" id="ARBA00023002"/>
    </source>
</evidence>
<dbReference type="GO" id="GO:0016616">
    <property type="term" value="F:oxidoreductase activity, acting on the CH-OH group of donors, NAD or NADP as acceptor"/>
    <property type="evidence" value="ECO:0007669"/>
    <property type="project" value="InterPro"/>
</dbReference>
<dbReference type="STRING" id="45670.SN16_09325"/>
<dbReference type="PANTHER" id="PTHR43333:SF1">
    <property type="entry name" value="D-ISOMER SPECIFIC 2-HYDROXYACID DEHYDROGENASE NAD-BINDING DOMAIN-CONTAINING PROTEIN"/>
    <property type="match status" value="1"/>
</dbReference>
<keyword evidence="12" id="KW-1185">Reference proteome</keyword>
<reference evidence="8 12" key="5">
    <citation type="submission" date="2022-12" db="EMBL/GenBank/DDBJ databases">
        <title>Genome analysis and biological profiling of marine Salinicoccus roseus MOSEL-ME25.</title>
        <authorList>
            <person name="Mirza F.T."/>
            <person name="Xie Y."/>
            <person name="Shinwari Z.K."/>
        </authorList>
    </citation>
    <scope>NUCLEOTIDE SEQUENCE [LARGE SCALE GENOMIC DNA]</scope>
    <source>
        <strain evidence="8 12">MOSEL-ME25</strain>
    </source>
</reference>
<dbReference type="CDD" id="cd05300">
    <property type="entry name" value="2-Hacid_dh_1"/>
    <property type="match status" value="1"/>
</dbReference>
<dbReference type="PANTHER" id="PTHR43333">
    <property type="entry name" value="2-HACID_DH_C DOMAIN-CONTAINING PROTEIN"/>
    <property type="match status" value="1"/>
</dbReference>
<comment type="similarity">
    <text evidence="1 4">Belongs to the D-isomer specific 2-hydroxyacid dehydrogenase family.</text>
</comment>
<dbReference type="GeneID" id="77845757"/>
<gene>
    <name evidence="9" type="ORF">CFN03_11130</name>
    <name evidence="8" type="ORF">F7P68_0010710</name>
    <name evidence="7" type="ORF">SN16_09325</name>
</gene>
<keyword evidence="3" id="KW-0520">NAD</keyword>
<evidence type="ECO:0000259" key="6">
    <source>
        <dbReference type="Pfam" id="PF02826"/>
    </source>
</evidence>
<dbReference type="Gene3D" id="3.40.50.720">
    <property type="entry name" value="NAD(P)-binding Rossmann-like Domain"/>
    <property type="match status" value="2"/>
</dbReference>
<feature type="domain" description="D-isomer specific 2-hydroxyacid dehydrogenase NAD-binding" evidence="6">
    <location>
        <begin position="103"/>
        <end position="276"/>
    </location>
</feature>
<evidence type="ECO:0000313" key="12">
    <source>
        <dbReference type="Proteomes" id="UP000527860"/>
    </source>
</evidence>
<reference evidence="9 11" key="2">
    <citation type="submission" date="2017-07" db="EMBL/GenBank/DDBJ databases">
        <title>Shotgun whole genome sequences of three halophilic bacterial isolates.</title>
        <authorList>
            <person name="Pozzo T."/>
            <person name="Higdon S.M."/>
            <person name="Quillaguaman J."/>
        </authorList>
    </citation>
    <scope>NUCLEOTIDE SEQUENCE [LARGE SCALE GENOMIC DNA]</scope>
    <source>
        <strain evidence="9 11">BU-1</strain>
    </source>
</reference>
<dbReference type="InterPro" id="IPR006139">
    <property type="entry name" value="D-isomer_2_OHA_DH_cat_dom"/>
</dbReference>
<keyword evidence="2 4" id="KW-0560">Oxidoreductase</keyword>
<dbReference type="RefSeq" id="WP_040106360.1">
    <property type="nucleotide sequence ID" value="NZ_CANLZD010000004.1"/>
</dbReference>
<dbReference type="Pfam" id="PF00389">
    <property type="entry name" value="2-Hacid_dh"/>
    <property type="match status" value="1"/>
</dbReference>
<dbReference type="OrthoDB" id="9805416at2"/>
<dbReference type="EMBL" id="NPEZ01000005">
    <property type="protein sequence ID" value="OZT76681.1"/>
    <property type="molecule type" value="Genomic_DNA"/>
</dbReference>
<dbReference type="SUPFAM" id="SSF52283">
    <property type="entry name" value="Formate/glycerate dehydrogenase catalytic domain-like"/>
    <property type="match status" value="1"/>
</dbReference>
<evidence type="ECO:0000313" key="7">
    <source>
        <dbReference type="EMBL" id="KIH70156.1"/>
    </source>
</evidence>
<dbReference type="EMBL" id="JXII01000008">
    <property type="protein sequence ID" value="KIH70156.1"/>
    <property type="molecule type" value="Genomic_DNA"/>
</dbReference>
<evidence type="ECO:0000313" key="8">
    <source>
        <dbReference type="EMBL" id="MDB0580999.1"/>
    </source>
</evidence>
<evidence type="ECO:0000313" key="10">
    <source>
        <dbReference type="Proteomes" id="UP000031546"/>
    </source>
</evidence>
<dbReference type="SUPFAM" id="SSF51735">
    <property type="entry name" value="NAD(P)-binding Rossmann-fold domains"/>
    <property type="match status" value="1"/>
</dbReference>
<comment type="caution">
    <text evidence="7">The sequence shown here is derived from an EMBL/GenBank/DDBJ whole genome shotgun (WGS) entry which is preliminary data.</text>
</comment>
<dbReference type="Proteomes" id="UP000031546">
    <property type="component" value="Unassembled WGS sequence"/>
</dbReference>
<sequence>MKNILSTVNLKPHMIEYINEHHPDMEYRFSKTRDLTEADKEWCEIFVTYGSNFDREDVDLYKNLEWMMVMSAGLDDLPLDALEHVHITNAKGIHKIQMTEYTVGLLLDFHKDFHQLKVDQENAHWRKNARTEEIYEKTVHILGTGSIGAHLAKVLQAFGTQVAGYNTTGHAVEGFHHTYAISALEDHIGEADIVINILPSTDKTRGLLDADFFGRMKETAVFVNIGRGDIMTDETISHVLEAGMIRHMILDVFNQEPLPADHIFYTYDNLTITPHASSKTEGYLKRGFEIFAHNLQYMEEKESMMNIIDNSRGY</sequence>
<reference evidence="8" key="4">
    <citation type="submission" date="2020-04" db="EMBL/GenBank/DDBJ databases">
        <authorList>
            <person name="Tanveer F."/>
            <person name="Xie Y."/>
            <person name="Shinwari Z.K."/>
        </authorList>
    </citation>
    <scope>NUCLEOTIDE SEQUENCE</scope>
    <source>
        <strain evidence="8">MOSEL-ME25</strain>
    </source>
</reference>
<dbReference type="Pfam" id="PF02826">
    <property type="entry name" value="2-Hacid_dh_C"/>
    <property type="match status" value="1"/>
</dbReference>
<dbReference type="Proteomes" id="UP000527860">
    <property type="component" value="Unassembled WGS sequence"/>
</dbReference>
<reference evidence="7 10" key="1">
    <citation type="submission" date="2015-01" db="EMBL/GenBank/DDBJ databases">
        <title>Genome sequences of high lactate-tolerant strain Salinicoccus roseus W12 with industrial interest.</title>
        <authorList>
            <person name="Wang H."/>
            <person name="Yu B."/>
        </authorList>
    </citation>
    <scope>NUCLEOTIDE SEQUENCE [LARGE SCALE GENOMIC DNA]</scope>
    <source>
        <strain evidence="7 10">W12</strain>
    </source>
</reference>
<evidence type="ECO:0000256" key="1">
    <source>
        <dbReference type="ARBA" id="ARBA00005854"/>
    </source>
</evidence>
<name>A0A0C2HKM5_9STAP</name>
<dbReference type="AlphaFoldDB" id="A0A0C2HKM5"/>
<evidence type="ECO:0000259" key="5">
    <source>
        <dbReference type="Pfam" id="PF00389"/>
    </source>
</evidence>
<reference evidence="12" key="3">
    <citation type="submission" date="2020-04" db="EMBL/GenBank/DDBJ databases">
        <title>Genome analysis and biological profiling of marine Cellulosimicrobium funkei MOSEL-ME6.</title>
        <authorList>
            <person name="Tanveer F."/>
            <person name="Xie Y."/>
            <person name="Shinwari Z.K."/>
        </authorList>
    </citation>
    <scope>NUCLEOTIDE SEQUENCE [LARGE SCALE GENOMIC DNA]</scope>
    <source>
        <strain evidence="12">MOSEL-ME25</strain>
    </source>
</reference>
<evidence type="ECO:0000313" key="11">
    <source>
        <dbReference type="Proteomes" id="UP000216682"/>
    </source>
</evidence>
<evidence type="ECO:0000256" key="3">
    <source>
        <dbReference type="ARBA" id="ARBA00023027"/>
    </source>
</evidence>
<dbReference type="Proteomes" id="UP000216682">
    <property type="component" value="Unassembled WGS sequence"/>
</dbReference>
<dbReference type="EMBL" id="JABEVU030000001">
    <property type="protein sequence ID" value="MDB0580999.1"/>
    <property type="molecule type" value="Genomic_DNA"/>
</dbReference>
<dbReference type="InterPro" id="IPR036291">
    <property type="entry name" value="NAD(P)-bd_dom_sf"/>
</dbReference>
<dbReference type="GO" id="GO:0051287">
    <property type="term" value="F:NAD binding"/>
    <property type="evidence" value="ECO:0007669"/>
    <property type="project" value="InterPro"/>
</dbReference>
<accession>A0A0C2HKM5</accession>
<organism evidence="7 10">
    <name type="scientific">Salinicoccus roseus</name>
    <dbReference type="NCBI Taxonomy" id="45670"/>
    <lineage>
        <taxon>Bacteria</taxon>
        <taxon>Bacillati</taxon>
        <taxon>Bacillota</taxon>
        <taxon>Bacilli</taxon>
        <taxon>Bacillales</taxon>
        <taxon>Staphylococcaceae</taxon>
        <taxon>Salinicoccus</taxon>
    </lineage>
</organism>
<dbReference type="InterPro" id="IPR006140">
    <property type="entry name" value="D-isomer_DH_NAD-bd"/>
</dbReference>
<evidence type="ECO:0000313" key="9">
    <source>
        <dbReference type="EMBL" id="OZT76681.1"/>
    </source>
</evidence>
<proteinExistence type="inferred from homology"/>
<evidence type="ECO:0000256" key="4">
    <source>
        <dbReference type="RuleBase" id="RU003719"/>
    </source>
</evidence>
<feature type="domain" description="D-isomer specific 2-hydroxyacid dehydrogenase catalytic" evidence="5">
    <location>
        <begin position="6"/>
        <end position="307"/>
    </location>
</feature>